<gene>
    <name evidence="2" type="ORF">KVT40_003239</name>
</gene>
<reference evidence="2" key="1">
    <citation type="submission" date="2021-07" db="EMBL/GenBank/DDBJ databases">
        <title>Elsinoe batatas strain:CRI-CJ2 Genome sequencing and assembly.</title>
        <authorList>
            <person name="Huang L."/>
        </authorList>
    </citation>
    <scope>NUCLEOTIDE SEQUENCE</scope>
    <source>
        <strain evidence="2">CRI-CJ2</strain>
    </source>
</reference>
<sequence length="100" mass="10604">MVCLSIVSAASLPVLSWSQARIAVDQQSIYGSTRGVGDQRGPLISLVPEITKGLPEIRDGVPHGPLDPYQYRGRSELRRTAGEFLTSAAQGDGTCSDGMS</sequence>
<feature type="chain" id="PRO_5035463568" evidence="1">
    <location>
        <begin position="19"/>
        <end position="100"/>
    </location>
</feature>
<feature type="signal peptide" evidence="1">
    <location>
        <begin position="1"/>
        <end position="18"/>
    </location>
</feature>
<evidence type="ECO:0000256" key="1">
    <source>
        <dbReference type="SAM" id="SignalP"/>
    </source>
</evidence>
<dbReference type="AlphaFoldDB" id="A0A8K0L462"/>
<protein>
    <submittedName>
        <fullName evidence="2">Uncharacterized protein</fullName>
    </submittedName>
</protein>
<comment type="caution">
    <text evidence="2">The sequence shown here is derived from an EMBL/GenBank/DDBJ whole genome shotgun (WGS) entry which is preliminary data.</text>
</comment>
<proteinExistence type="predicted"/>
<dbReference type="EMBL" id="JAESVG020000003">
    <property type="protein sequence ID" value="KAG8629374.1"/>
    <property type="molecule type" value="Genomic_DNA"/>
</dbReference>
<accession>A0A8K0L462</accession>
<keyword evidence="1" id="KW-0732">Signal</keyword>
<evidence type="ECO:0000313" key="3">
    <source>
        <dbReference type="Proteomes" id="UP000809789"/>
    </source>
</evidence>
<organism evidence="2 3">
    <name type="scientific">Elsinoe batatas</name>
    <dbReference type="NCBI Taxonomy" id="2601811"/>
    <lineage>
        <taxon>Eukaryota</taxon>
        <taxon>Fungi</taxon>
        <taxon>Dikarya</taxon>
        <taxon>Ascomycota</taxon>
        <taxon>Pezizomycotina</taxon>
        <taxon>Dothideomycetes</taxon>
        <taxon>Dothideomycetidae</taxon>
        <taxon>Myriangiales</taxon>
        <taxon>Elsinoaceae</taxon>
        <taxon>Elsinoe</taxon>
    </lineage>
</organism>
<evidence type="ECO:0000313" key="2">
    <source>
        <dbReference type="EMBL" id="KAG8629374.1"/>
    </source>
</evidence>
<dbReference type="Proteomes" id="UP000809789">
    <property type="component" value="Unassembled WGS sequence"/>
</dbReference>
<keyword evidence="3" id="KW-1185">Reference proteome</keyword>
<name>A0A8K0L462_9PEZI</name>